<dbReference type="EC" id="3.7.1.2" evidence="4"/>
<feature type="binding site" evidence="12">
    <location>
        <position position="251"/>
    </location>
    <ligand>
        <name>substrate</name>
    </ligand>
</feature>
<protein>
    <recommendedName>
        <fullName evidence="4">fumarylacetoacetase</fullName>
        <ecNumber evidence="4">3.7.1.2</ecNumber>
    </recommendedName>
</protein>
<evidence type="ECO:0000313" key="17">
    <source>
        <dbReference type="EMBL" id="RPJ88718.1"/>
    </source>
</evidence>
<keyword evidence="6 17" id="KW-0378">Hydrolase</keyword>
<evidence type="ECO:0000256" key="8">
    <source>
        <dbReference type="ARBA" id="ARBA00022842"/>
    </source>
</evidence>
<dbReference type="SUPFAM" id="SSF63433">
    <property type="entry name" value="Fumarylacetoacetate hydrolase, FAH, N-terminal domain"/>
    <property type="match status" value="1"/>
</dbReference>
<dbReference type="GO" id="GO:0006559">
    <property type="term" value="P:L-phenylalanine catabolic process"/>
    <property type="evidence" value="ECO:0007669"/>
    <property type="project" value="UniProtKB-UniPathway"/>
</dbReference>
<feature type="binding site" evidence="13">
    <location>
        <position position="210"/>
    </location>
    <ligand>
        <name>Ca(2+)</name>
        <dbReference type="ChEBI" id="CHEBI:29108"/>
    </ligand>
</feature>
<keyword evidence="8 13" id="KW-0460">Magnesium</keyword>
<keyword evidence="5 13" id="KW-0479">Metal-binding</keyword>
<feature type="binding site" evidence="13">
    <location>
        <position position="244"/>
    </location>
    <ligand>
        <name>Ca(2+)</name>
        <dbReference type="ChEBI" id="CHEBI:29108"/>
    </ligand>
</feature>
<feature type="binding site" evidence="13">
    <location>
        <position position="137"/>
    </location>
    <ligand>
        <name>Ca(2+)</name>
        <dbReference type="ChEBI" id="CHEBI:29108"/>
    </ligand>
</feature>
<keyword evidence="9" id="KW-0828">Tyrosine catabolism</keyword>
<dbReference type="NCBIfam" id="TIGR01266">
    <property type="entry name" value="fum_ac_acetase"/>
    <property type="match status" value="1"/>
</dbReference>
<proteinExistence type="predicted"/>
<dbReference type="SUPFAM" id="SSF56529">
    <property type="entry name" value="FAH"/>
    <property type="match status" value="1"/>
</dbReference>
<dbReference type="InterPro" id="IPR005959">
    <property type="entry name" value="Fumarylacetoacetase"/>
</dbReference>
<comment type="pathway">
    <text evidence="3">Amino-acid degradation; L-phenylalanine degradation; acetoacetate and fumarate from L-phenylalanine: step 6/6.</text>
</comment>
<dbReference type="Pfam" id="PF01557">
    <property type="entry name" value="FAA_hydrolase"/>
    <property type="match status" value="1"/>
</dbReference>
<comment type="cofactor">
    <cofactor evidence="2 13">
        <name>Mg(2+)</name>
        <dbReference type="ChEBI" id="CHEBI:18420"/>
    </cofactor>
</comment>
<feature type="binding site" evidence="12">
    <location>
        <position position="139"/>
    </location>
    <ligand>
        <name>substrate</name>
    </ligand>
</feature>
<reference evidence="17 18" key="1">
    <citation type="submission" date="2018-08" db="EMBL/GenBank/DDBJ databases">
        <title>Achromobacter xylosoxidans Genome sequencing and assembly.</title>
        <authorList>
            <person name="Wang R."/>
            <person name="Rensing C."/>
            <person name="Li Y."/>
        </authorList>
    </citation>
    <scope>NUCLEOTIDE SEQUENCE [LARGE SCALE GENOMIC DNA]</scope>
    <source>
        <strain evidence="17 18">GD003A</strain>
    </source>
</reference>
<evidence type="ECO:0000259" key="16">
    <source>
        <dbReference type="Pfam" id="PF09298"/>
    </source>
</evidence>
<dbReference type="InterPro" id="IPR015377">
    <property type="entry name" value="Fumarylacetoacetase_N"/>
</dbReference>
<evidence type="ECO:0000256" key="6">
    <source>
        <dbReference type="ARBA" id="ARBA00022801"/>
    </source>
</evidence>
<keyword evidence="10" id="KW-0585">Phenylalanine catabolism</keyword>
<evidence type="ECO:0000256" key="2">
    <source>
        <dbReference type="ARBA" id="ARBA00001946"/>
    </source>
</evidence>
<feature type="active site" description="Proton acceptor" evidence="11">
    <location>
        <position position="144"/>
    </location>
</feature>
<dbReference type="InterPro" id="IPR011234">
    <property type="entry name" value="Fumarylacetoacetase-like_C"/>
</dbReference>
<organism evidence="17 18">
    <name type="scientific">Alcaligenes xylosoxydans xylosoxydans</name>
    <name type="common">Achromobacter xylosoxidans</name>
    <dbReference type="NCBI Taxonomy" id="85698"/>
    <lineage>
        <taxon>Bacteria</taxon>
        <taxon>Pseudomonadati</taxon>
        <taxon>Pseudomonadota</taxon>
        <taxon>Betaproteobacteria</taxon>
        <taxon>Burkholderiales</taxon>
        <taxon>Alcaligenaceae</taxon>
        <taxon>Achromobacter</taxon>
    </lineage>
</organism>
<feature type="domain" description="Fumarylacetoacetase-like C-terminal" evidence="15">
    <location>
        <begin position="137"/>
        <end position="433"/>
    </location>
</feature>
<evidence type="ECO:0000256" key="5">
    <source>
        <dbReference type="ARBA" id="ARBA00022723"/>
    </source>
</evidence>
<feature type="domain" description="Fumarylacetoacetase N-terminal" evidence="16">
    <location>
        <begin position="26"/>
        <end position="129"/>
    </location>
</feature>
<evidence type="ECO:0000259" key="15">
    <source>
        <dbReference type="Pfam" id="PF01557"/>
    </source>
</evidence>
<dbReference type="AlphaFoldDB" id="A0A424W677"/>
<feature type="binding site" evidence="12">
    <location>
        <position position="153"/>
    </location>
    <ligand>
        <name>substrate</name>
    </ligand>
</feature>
<dbReference type="Gene3D" id="2.30.30.230">
    <property type="entry name" value="Fumarylacetoacetase, N-terminal domain"/>
    <property type="match status" value="1"/>
</dbReference>
<evidence type="ECO:0000256" key="4">
    <source>
        <dbReference type="ARBA" id="ARBA00012094"/>
    </source>
</evidence>
<dbReference type="Pfam" id="PF09298">
    <property type="entry name" value="FAA_hydrolase_N"/>
    <property type="match status" value="1"/>
</dbReference>
<evidence type="ECO:0000256" key="13">
    <source>
        <dbReference type="PIRSR" id="PIRSR605959-3"/>
    </source>
</evidence>
<dbReference type="InterPro" id="IPR036462">
    <property type="entry name" value="Fumarylacetoacetase_N_sf"/>
</dbReference>
<dbReference type="OrthoDB" id="3766879at2"/>
<feature type="binding site" evidence="13">
    <location>
        <position position="268"/>
    </location>
    <ligand>
        <name>Mg(2+)</name>
        <dbReference type="ChEBI" id="CHEBI:18420"/>
    </ligand>
</feature>
<sequence length="436" mass="46936">MLDHTHAPTAQSWVDGADGHPDFPVQNLPMGVFRHDGGAPRIGVAIGEQVLDVQAAVELGLLDGLDPVARQALSARRLNDWMALPGPTRKAVRHALFALLDAAHPGRARHEAHAARLLHPQAQCELLLPADVGDYTDFYAGIHHASHVGKLFRPNNPLMPNYKHVPIAYHGRASSICASDTPVRRPRGQVRIAAGVDTPAFRPSAQLDFELELAIWIGPGNALGEPVPLELAAGHIAGYGLLNDWSARDIQAWEYQPLGPFQGKNFASTVSPWIVTSEALAPFRRAAMARGDADPELLPYLRDARDAASGGLEIALQAWLSTPLMRERAQAPRQLSASDARHLYWTPAQMVAQHTLGGCNLRPGDLLGSGTISTPDDSGHGSLLELTHGGTQPITLPSGETRLFLEAGDEVTLTAHCSREGFQRIGFGASRARIID</sequence>
<keyword evidence="7 13" id="KW-0106">Calcium</keyword>
<evidence type="ECO:0000256" key="14">
    <source>
        <dbReference type="SAM" id="MobiDB-lite"/>
    </source>
</evidence>
<dbReference type="EMBL" id="QVXO01000057">
    <property type="protein sequence ID" value="RPJ88718.1"/>
    <property type="molecule type" value="Genomic_DNA"/>
</dbReference>
<feature type="binding site" evidence="13">
    <location>
        <position position="244"/>
    </location>
    <ligand>
        <name>Mg(2+)</name>
        <dbReference type="ChEBI" id="CHEBI:18420"/>
    </ligand>
</feature>
<gene>
    <name evidence="17" type="primary">fahA</name>
    <name evidence="17" type="ORF">DY367_26395</name>
</gene>
<dbReference type="PANTHER" id="PTHR43069:SF2">
    <property type="entry name" value="FUMARYLACETOACETASE"/>
    <property type="match status" value="1"/>
</dbReference>
<comment type="cofactor">
    <cofactor evidence="1 13">
        <name>Ca(2+)</name>
        <dbReference type="ChEBI" id="CHEBI:29108"/>
    </cofactor>
</comment>
<dbReference type="GO" id="GO:0004334">
    <property type="term" value="F:fumarylacetoacetase activity"/>
    <property type="evidence" value="ECO:0007669"/>
    <property type="project" value="UniProtKB-EC"/>
</dbReference>
<evidence type="ECO:0000256" key="10">
    <source>
        <dbReference type="ARBA" id="ARBA00023232"/>
    </source>
</evidence>
<feature type="binding site" evidence="13">
    <location>
        <position position="212"/>
    </location>
    <ligand>
        <name>Ca(2+)</name>
        <dbReference type="ChEBI" id="CHEBI:29108"/>
    </ligand>
</feature>
<feature type="binding site" evidence="12">
    <location>
        <position position="255"/>
    </location>
    <ligand>
        <name>substrate</name>
    </ligand>
</feature>
<comment type="caution">
    <text evidence="17">The sequence shown here is derived from an EMBL/GenBank/DDBJ whole genome shotgun (WGS) entry which is preliminary data.</text>
</comment>
<dbReference type="GO" id="GO:1902000">
    <property type="term" value="P:homogentisate catabolic process"/>
    <property type="evidence" value="ECO:0007669"/>
    <property type="project" value="TreeGrafter"/>
</dbReference>
<evidence type="ECO:0000256" key="1">
    <source>
        <dbReference type="ARBA" id="ARBA00001913"/>
    </source>
</evidence>
<evidence type="ECO:0000256" key="9">
    <source>
        <dbReference type="ARBA" id="ARBA00022878"/>
    </source>
</evidence>
<evidence type="ECO:0000256" key="7">
    <source>
        <dbReference type="ARBA" id="ARBA00022837"/>
    </source>
</evidence>
<evidence type="ECO:0000256" key="3">
    <source>
        <dbReference type="ARBA" id="ARBA00004782"/>
    </source>
</evidence>
<dbReference type="InterPro" id="IPR036663">
    <property type="entry name" value="Fumarylacetoacetase_C_sf"/>
</dbReference>
<dbReference type="GO" id="GO:0006572">
    <property type="term" value="P:L-tyrosine catabolic process"/>
    <property type="evidence" value="ECO:0007669"/>
    <property type="project" value="UniProtKB-KW"/>
</dbReference>
<name>A0A424W677_ALCXX</name>
<dbReference type="GO" id="GO:0046872">
    <property type="term" value="F:metal ion binding"/>
    <property type="evidence" value="ECO:0007669"/>
    <property type="project" value="UniProtKB-KW"/>
</dbReference>
<evidence type="ECO:0000256" key="12">
    <source>
        <dbReference type="PIRSR" id="PIRSR605959-2"/>
    </source>
</evidence>
<feature type="region of interest" description="Disordered" evidence="14">
    <location>
        <begin position="1"/>
        <end position="20"/>
    </location>
</feature>
<feature type="binding site" evidence="13">
    <location>
        <position position="264"/>
    </location>
    <ligand>
        <name>Mg(2+)</name>
        <dbReference type="ChEBI" id="CHEBI:18420"/>
    </ligand>
</feature>
<dbReference type="UniPathway" id="UPA00139">
    <property type="reaction ID" value="UER00341"/>
</dbReference>
<feature type="binding site" evidence="12">
    <location>
        <position position="371"/>
    </location>
    <ligand>
        <name>substrate</name>
    </ligand>
</feature>
<dbReference type="Proteomes" id="UP000285324">
    <property type="component" value="Unassembled WGS sequence"/>
</dbReference>
<dbReference type="Gene3D" id="3.90.850.10">
    <property type="entry name" value="Fumarylacetoacetase-like, C-terminal domain"/>
    <property type="match status" value="1"/>
</dbReference>
<evidence type="ECO:0000313" key="18">
    <source>
        <dbReference type="Proteomes" id="UP000285324"/>
    </source>
</evidence>
<accession>A0A424W677</accession>
<dbReference type="PANTHER" id="PTHR43069">
    <property type="entry name" value="FUMARYLACETOACETASE"/>
    <property type="match status" value="1"/>
</dbReference>
<evidence type="ECO:0000256" key="11">
    <source>
        <dbReference type="PIRSR" id="PIRSR605959-1"/>
    </source>
</evidence>